<accession>A0A9W9PNG2</accession>
<sequence length="314" mass="35000">MANSCLMPGVKPVDTPLSDSPTRVSTANEEIGQERTKIYEIQVKISTVYSLALALHRSLFTSTDPFKQVQRELCPLIVALGHVGRVFNAITDRRYPQIASDLDQCVDTLQHLGMLKLQGDGLVSIPHNKSGISDLSGRLKDIRVQLTSNTQSLNRWNVDSIRDAQRNIKMPLEAFVKSVENDSSRASVTWNSLLLSGDQNMWRELRGEFKDVGISDENYVINLDFIISRLTRATFGGNIPDTNTARQASMEITDFTIVEPPNFISSISSSPNATSERINEKQREPFHHPARNLSFQLKGALTWSKGKKGGESEI</sequence>
<evidence type="ECO:0000256" key="1">
    <source>
        <dbReference type="SAM" id="MobiDB-lite"/>
    </source>
</evidence>
<comment type="caution">
    <text evidence="2">The sequence shown here is derived from an EMBL/GenBank/DDBJ whole genome shotgun (WGS) entry which is preliminary data.</text>
</comment>
<feature type="compositionally biased region" description="Polar residues" evidence="1">
    <location>
        <begin position="17"/>
        <end position="28"/>
    </location>
</feature>
<gene>
    <name evidence="2" type="ORF">N7468_000505</name>
</gene>
<proteinExistence type="predicted"/>
<evidence type="ECO:0000313" key="2">
    <source>
        <dbReference type="EMBL" id="KAJ5249054.1"/>
    </source>
</evidence>
<protein>
    <submittedName>
        <fullName evidence="2">Uncharacterized protein</fullName>
    </submittedName>
</protein>
<dbReference type="OrthoDB" id="7464126at2759"/>
<feature type="region of interest" description="Disordered" evidence="1">
    <location>
        <begin position="1"/>
        <end position="29"/>
    </location>
</feature>
<dbReference type="RefSeq" id="XP_058335833.1">
    <property type="nucleotide sequence ID" value="XM_058469802.1"/>
</dbReference>
<reference evidence="2" key="2">
    <citation type="journal article" date="2023" name="IMA Fungus">
        <title>Comparative genomic study of the Penicillium genus elucidates a diverse pangenome and 15 lateral gene transfer events.</title>
        <authorList>
            <person name="Petersen C."/>
            <person name="Sorensen T."/>
            <person name="Nielsen M.R."/>
            <person name="Sondergaard T.E."/>
            <person name="Sorensen J.L."/>
            <person name="Fitzpatrick D.A."/>
            <person name="Frisvad J.C."/>
            <person name="Nielsen K.L."/>
        </authorList>
    </citation>
    <scope>NUCLEOTIDE SEQUENCE</scope>
    <source>
        <strain evidence="2">IBT 19713</strain>
    </source>
</reference>
<name>A0A9W9PNG2_9EURO</name>
<organism evidence="2 3">
    <name type="scientific">Penicillium chermesinum</name>
    <dbReference type="NCBI Taxonomy" id="63820"/>
    <lineage>
        <taxon>Eukaryota</taxon>
        <taxon>Fungi</taxon>
        <taxon>Dikarya</taxon>
        <taxon>Ascomycota</taxon>
        <taxon>Pezizomycotina</taxon>
        <taxon>Eurotiomycetes</taxon>
        <taxon>Eurotiomycetidae</taxon>
        <taxon>Eurotiales</taxon>
        <taxon>Aspergillaceae</taxon>
        <taxon>Penicillium</taxon>
    </lineage>
</organism>
<dbReference type="AlphaFoldDB" id="A0A9W9PNG2"/>
<evidence type="ECO:0000313" key="3">
    <source>
        <dbReference type="Proteomes" id="UP001150941"/>
    </source>
</evidence>
<dbReference type="Proteomes" id="UP001150941">
    <property type="component" value="Unassembled WGS sequence"/>
</dbReference>
<feature type="region of interest" description="Disordered" evidence="1">
    <location>
        <begin position="267"/>
        <end position="289"/>
    </location>
</feature>
<feature type="compositionally biased region" description="Basic and acidic residues" evidence="1">
    <location>
        <begin position="277"/>
        <end position="287"/>
    </location>
</feature>
<reference evidence="2" key="1">
    <citation type="submission" date="2022-11" db="EMBL/GenBank/DDBJ databases">
        <authorList>
            <person name="Petersen C."/>
        </authorList>
    </citation>
    <scope>NUCLEOTIDE SEQUENCE</scope>
    <source>
        <strain evidence="2">IBT 19713</strain>
    </source>
</reference>
<keyword evidence="3" id="KW-1185">Reference proteome</keyword>
<dbReference type="GeneID" id="83197105"/>
<dbReference type="EMBL" id="JAPQKS010000001">
    <property type="protein sequence ID" value="KAJ5249054.1"/>
    <property type="molecule type" value="Genomic_DNA"/>
</dbReference>